<dbReference type="AlphaFoldDB" id="A0A9W7EFX6"/>
<sequence>MTLEGICLSADEDFSIISECFPYVAKRLLSDDSERAQSALKNMIYGASGTFDPKTVIDTVDGFASFQVRTRRASGRMRRHLAYLFSYFILTPPIPSSLLQTATKSAGGAHSDDTSTLSSSTTPPVSTSVLKSGADLLFAENGSNALQDLTADIGSDALTALVKNFLTDLPLTPKESKEKFLKLTDGEEKASEILNLLNNKRGDGEDSNPSTGGLPTPPNLGEAQDLLNSLRDYAPGGQRIGRKLVAKLATKAKHNLEKGLEDGGGGNQVEKQVLSRLKGGFGVLATRLDEEEK</sequence>
<dbReference type="InterPro" id="IPR050154">
    <property type="entry name" value="UbiB_kinase"/>
</dbReference>
<comment type="caution">
    <text evidence="3">The sequence shown here is derived from an EMBL/GenBank/DDBJ whole genome shotgun (WGS) entry which is preliminary data.</text>
</comment>
<evidence type="ECO:0000256" key="2">
    <source>
        <dbReference type="SAM" id="MobiDB-lite"/>
    </source>
</evidence>
<feature type="region of interest" description="Disordered" evidence="2">
    <location>
        <begin position="101"/>
        <end position="126"/>
    </location>
</feature>
<proteinExistence type="inferred from homology"/>
<comment type="similarity">
    <text evidence="1">Belongs to the protein kinase superfamily. ADCK protein kinase family.</text>
</comment>
<protein>
    <submittedName>
        <fullName evidence="3">Uncharacterized protein</fullName>
    </submittedName>
</protein>
<organism evidence="3 4">
    <name type="scientific">Triparma laevis f. inornata</name>
    <dbReference type="NCBI Taxonomy" id="1714386"/>
    <lineage>
        <taxon>Eukaryota</taxon>
        <taxon>Sar</taxon>
        <taxon>Stramenopiles</taxon>
        <taxon>Ochrophyta</taxon>
        <taxon>Bolidophyceae</taxon>
        <taxon>Parmales</taxon>
        <taxon>Triparmaceae</taxon>
        <taxon>Triparma</taxon>
    </lineage>
</organism>
<dbReference type="Proteomes" id="UP001162640">
    <property type="component" value="Unassembled WGS sequence"/>
</dbReference>
<evidence type="ECO:0000256" key="1">
    <source>
        <dbReference type="ARBA" id="ARBA00009670"/>
    </source>
</evidence>
<dbReference type="PANTHER" id="PTHR10566">
    <property type="entry name" value="CHAPERONE-ACTIVITY OF BC1 COMPLEX CABC1 -RELATED"/>
    <property type="match status" value="1"/>
</dbReference>
<evidence type="ECO:0000313" key="4">
    <source>
        <dbReference type="Proteomes" id="UP001162640"/>
    </source>
</evidence>
<dbReference type="PANTHER" id="PTHR10566:SF118">
    <property type="entry name" value="PROTEIN KINASE DOMAIN-CONTAINING PROTEIN"/>
    <property type="match status" value="1"/>
</dbReference>
<gene>
    <name evidence="3" type="ORF">TL16_g07110</name>
</gene>
<evidence type="ECO:0000313" key="3">
    <source>
        <dbReference type="EMBL" id="GMH76505.1"/>
    </source>
</evidence>
<dbReference type="EMBL" id="BLQM01000221">
    <property type="protein sequence ID" value="GMH76505.1"/>
    <property type="molecule type" value="Genomic_DNA"/>
</dbReference>
<feature type="compositionally biased region" description="Low complexity" evidence="2">
    <location>
        <begin position="114"/>
        <end position="126"/>
    </location>
</feature>
<name>A0A9W7EFX6_9STRA</name>
<reference evidence="4" key="1">
    <citation type="journal article" date="2023" name="Commun. Biol.">
        <title>Genome analysis of Parmales, the sister group of diatoms, reveals the evolutionary specialization of diatoms from phago-mixotrophs to photoautotrophs.</title>
        <authorList>
            <person name="Ban H."/>
            <person name="Sato S."/>
            <person name="Yoshikawa S."/>
            <person name="Yamada K."/>
            <person name="Nakamura Y."/>
            <person name="Ichinomiya M."/>
            <person name="Sato N."/>
            <person name="Blanc-Mathieu R."/>
            <person name="Endo H."/>
            <person name="Kuwata A."/>
            <person name="Ogata H."/>
        </authorList>
    </citation>
    <scope>NUCLEOTIDE SEQUENCE [LARGE SCALE GENOMIC DNA]</scope>
</reference>
<feature type="region of interest" description="Disordered" evidence="2">
    <location>
        <begin position="198"/>
        <end position="223"/>
    </location>
</feature>
<accession>A0A9W7EFX6</accession>